<evidence type="ECO:0000256" key="7">
    <source>
        <dbReference type="PROSITE-ProRule" id="PRU00782"/>
    </source>
</evidence>
<keyword evidence="12" id="KW-1185">Reference proteome</keyword>
<dbReference type="Gene3D" id="3.40.850.10">
    <property type="entry name" value="Kinesin motor domain"/>
    <property type="match status" value="1"/>
</dbReference>
<dbReference type="AlphaFoldDB" id="A0AAF0WRW1"/>
<feature type="domain" description="Myosin motor" evidence="9">
    <location>
        <begin position="64"/>
        <end position="169"/>
    </location>
</feature>
<dbReference type="PROSITE" id="PS51844">
    <property type="entry name" value="SH3_LIKE"/>
    <property type="match status" value="1"/>
</dbReference>
<dbReference type="PRINTS" id="PR00193">
    <property type="entry name" value="MYOSINHEAVY"/>
</dbReference>
<dbReference type="GO" id="GO:0016459">
    <property type="term" value="C:myosin complex"/>
    <property type="evidence" value="ECO:0007669"/>
    <property type="project" value="UniProtKB-KW"/>
</dbReference>
<dbReference type="GO" id="GO:0016020">
    <property type="term" value="C:membrane"/>
    <property type="evidence" value="ECO:0007669"/>
    <property type="project" value="TreeGrafter"/>
</dbReference>
<keyword evidence="8" id="KW-0472">Membrane</keyword>
<dbReference type="SUPFAM" id="SSF52540">
    <property type="entry name" value="P-loop containing nucleoside triphosphate hydrolases"/>
    <property type="match status" value="1"/>
</dbReference>
<evidence type="ECO:0000256" key="6">
    <source>
        <dbReference type="ARBA" id="ARBA00023203"/>
    </source>
</evidence>
<dbReference type="InterPro" id="IPR008989">
    <property type="entry name" value="Myosin_S1_N"/>
</dbReference>
<proteinExistence type="inferred from homology"/>
<keyword evidence="3" id="KW-0112">Calmodulin-binding</keyword>
<dbReference type="Pfam" id="PF02736">
    <property type="entry name" value="Myosin_N"/>
    <property type="match status" value="1"/>
</dbReference>
<evidence type="ECO:0000256" key="4">
    <source>
        <dbReference type="ARBA" id="ARBA00023123"/>
    </source>
</evidence>
<dbReference type="Gene3D" id="2.30.30.360">
    <property type="entry name" value="Myosin S1 fragment, N-terminal"/>
    <property type="match status" value="1"/>
</dbReference>
<keyword evidence="2" id="KW-0067">ATP-binding</keyword>
<dbReference type="InterPro" id="IPR001609">
    <property type="entry name" value="Myosin_head_motor_dom-like"/>
</dbReference>
<evidence type="ECO:0008006" key="13">
    <source>
        <dbReference type="Google" id="ProtNLM"/>
    </source>
</evidence>
<keyword evidence="8" id="KW-1133">Transmembrane helix</keyword>
<dbReference type="GO" id="GO:0051015">
    <property type="term" value="F:actin filament binding"/>
    <property type="evidence" value="ECO:0007669"/>
    <property type="project" value="InterPro"/>
</dbReference>
<dbReference type="Pfam" id="PF00063">
    <property type="entry name" value="Myosin_head"/>
    <property type="match status" value="1"/>
</dbReference>
<evidence type="ECO:0000259" key="9">
    <source>
        <dbReference type="PROSITE" id="PS51456"/>
    </source>
</evidence>
<dbReference type="GO" id="GO:0005737">
    <property type="term" value="C:cytoplasm"/>
    <property type="evidence" value="ECO:0007669"/>
    <property type="project" value="TreeGrafter"/>
</dbReference>
<feature type="transmembrane region" description="Helical" evidence="8">
    <location>
        <begin position="140"/>
        <end position="164"/>
    </location>
</feature>
<dbReference type="GO" id="GO:0000146">
    <property type="term" value="F:microfilament motor activity"/>
    <property type="evidence" value="ECO:0007669"/>
    <property type="project" value="TreeGrafter"/>
</dbReference>
<evidence type="ECO:0000256" key="2">
    <source>
        <dbReference type="ARBA" id="ARBA00022840"/>
    </source>
</evidence>
<reference evidence="11" key="1">
    <citation type="journal article" date="2016" name="Nat. Genet.">
        <title>A high-quality carrot genome assembly provides new insights into carotenoid accumulation and asterid genome evolution.</title>
        <authorList>
            <person name="Iorizzo M."/>
            <person name="Ellison S."/>
            <person name="Senalik D."/>
            <person name="Zeng P."/>
            <person name="Satapoomin P."/>
            <person name="Huang J."/>
            <person name="Bowman M."/>
            <person name="Iovene M."/>
            <person name="Sanseverino W."/>
            <person name="Cavagnaro P."/>
            <person name="Yildiz M."/>
            <person name="Macko-Podgorni A."/>
            <person name="Moranska E."/>
            <person name="Grzebelus E."/>
            <person name="Grzebelus D."/>
            <person name="Ashrafi H."/>
            <person name="Zheng Z."/>
            <person name="Cheng S."/>
            <person name="Spooner D."/>
            <person name="Van Deynze A."/>
            <person name="Simon P."/>
        </authorList>
    </citation>
    <scope>NUCLEOTIDE SEQUENCE</scope>
    <source>
        <tissue evidence="11">Leaf</tissue>
    </source>
</reference>
<evidence type="ECO:0000256" key="3">
    <source>
        <dbReference type="ARBA" id="ARBA00022860"/>
    </source>
</evidence>
<organism evidence="11 12">
    <name type="scientific">Daucus carota subsp. sativus</name>
    <name type="common">Carrot</name>
    <dbReference type="NCBI Taxonomy" id="79200"/>
    <lineage>
        <taxon>Eukaryota</taxon>
        <taxon>Viridiplantae</taxon>
        <taxon>Streptophyta</taxon>
        <taxon>Embryophyta</taxon>
        <taxon>Tracheophyta</taxon>
        <taxon>Spermatophyta</taxon>
        <taxon>Magnoliopsida</taxon>
        <taxon>eudicotyledons</taxon>
        <taxon>Gunneridae</taxon>
        <taxon>Pentapetalae</taxon>
        <taxon>asterids</taxon>
        <taxon>campanulids</taxon>
        <taxon>Apiales</taxon>
        <taxon>Apiaceae</taxon>
        <taxon>Apioideae</taxon>
        <taxon>Scandiceae</taxon>
        <taxon>Daucinae</taxon>
        <taxon>Daucus</taxon>
        <taxon>Daucus sect. Daucus</taxon>
    </lineage>
</organism>
<dbReference type="InterPro" id="IPR027417">
    <property type="entry name" value="P-loop_NTPase"/>
</dbReference>
<accession>A0AAF0WRW1</accession>
<keyword evidence="1" id="KW-0547">Nucleotide-binding</keyword>
<evidence type="ECO:0000256" key="5">
    <source>
        <dbReference type="ARBA" id="ARBA00023175"/>
    </source>
</evidence>
<protein>
    <recommendedName>
        <fullName evidence="13">Myosin motor domain-containing protein</fullName>
    </recommendedName>
</protein>
<dbReference type="PANTHER" id="PTHR13140">
    <property type="entry name" value="MYOSIN"/>
    <property type="match status" value="1"/>
</dbReference>
<reference evidence="11" key="2">
    <citation type="submission" date="2022-03" db="EMBL/GenBank/DDBJ databases">
        <title>Draft title - Genomic analysis of global carrot germplasm unveils the trajectory of domestication and the origin of high carotenoid orange carrot.</title>
        <authorList>
            <person name="Iorizzo M."/>
            <person name="Ellison S."/>
            <person name="Senalik D."/>
            <person name="Macko-Podgorni A."/>
            <person name="Grzebelus D."/>
            <person name="Bostan H."/>
            <person name="Rolling W."/>
            <person name="Curaba J."/>
            <person name="Simon P."/>
        </authorList>
    </citation>
    <scope>NUCLEOTIDE SEQUENCE</scope>
    <source>
        <tissue evidence="11">Leaf</tissue>
    </source>
</reference>
<keyword evidence="4 7" id="KW-0518">Myosin</keyword>
<dbReference type="InterPro" id="IPR036961">
    <property type="entry name" value="Kinesin_motor_dom_sf"/>
</dbReference>
<comment type="caution">
    <text evidence="7">Lacks conserved residue(s) required for the propagation of feature annotation.</text>
</comment>
<comment type="similarity">
    <text evidence="7">Belongs to the TRAFAC class myosin-kinesin ATPase superfamily. Myosin family.</text>
</comment>
<dbReference type="PANTHER" id="PTHR13140:SF807">
    <property type="entry name" value="MYOSIN-9-LIKE ISOFORM X1"/>
    <property type="match status" value="1"/>
</dbReference>
<dbReference type="GO" id="GO:0005516">
    <property type="term" value="F:calmodulin binding"/>
    <property type="evidence" value="ECO:0007669"/>
    <property type="project" value="UniProtKB-KW"/>
</dbReference>
<evidence type="ECO:0000313" key="11">
    <source>
        <dbReference type="EMBL" id="WOG94895.1"/>
    </source>
</evidence>
<evidence type="ECO:0000313" key="12">
    <source>
        <dbReference type="Proteomes" id="UP000077755"/>
    </source>
</evidence>
<dbReference type="GO" id="GO:0007015">
    <property type="term" value="P:actin filament organization"/>
    <property type="evidence" value="ECO:0007669"/>
    <property type="project" value="TreeGrafter"/>
</dbReference>
<dbReference type="GO" id="GO:0005524">
    <property type="term" value="F:ATP binding"/>
    <property type="evidence" value="ECO:0007669"/>
    <property type="project" value="UniProtKB-KW"/>
</dbReference>
<dbReference type="InterPro" id="IPR004009">
    <property type="entry name" value="SH3_Myosin"/>
</dbReference>
<feature type="domain" description="Myosin N-terminal SH3-like" evidence="10">
    <location>
        <begin position="10"/>
        <end position="59"/>
    </location>
</feature>
<name>A0AAF0WRW1_DAUCS</name>
<gene>
    <name evidence="11" type="ORF">DCAR_0314192</name>
</gene>
<keyword evidence="5" id="KW-0505">Motor protein</keyword>
<evidence type="ECO:0000256" key="1">
    <source>
        <dbReference type="ARBA" id="ARBA00022741"/>
    </source>
</evidence>
<dbReference type="Proteomes" id="UP000077755">
    <property type="component" value="Chromosome 3"/>
</dbReference>
<evidence type="ECO:0000256" key="8">
    <source>
        <dbReference type="SAM" id="Phobius"/>
    </source>
</evidence>
<dbReference type="PROSITE" id="PS51456">
    <property type="entry name" value="MYOSIN_MOTOR"/>
    <property type="match status" value="1"/>
</dbReference>
<evidence type="ECO:0000259" key="10">
    <source>
        <dbReference type="PROSITE" id="PS51844"/>
    </source>
</evidence>
<sequence>MLQGTAVNIIVGTHVWVEDPTVAWIDGQVSKINGKSVEIETTNGKKVVAKLSDIYPKDEEAPPGGVDDMTRLSYLHEPGVLQNLSNRYQLNEIYTYTGSILIAINPFQKLPHLYDPHMMEQYKGAPLGELSPHVYAIADVAYRFSCILLFCQFFLYAIKLLILVGELGQ</sequence>
<keyword evidence="8" id="KW-0812">Transmembrane</keyword>
<dbReference type="EMBL" id="CP093345">
    <property type="protein sequence ID" value="WOG94895.1"/>
    <property type="molecule type" value="Genomic_DNA"/>
</dbReference>
<keyword evidence="6 7" id="KW-0009">Actin-binding</keyword>